<dbReference type="EMBL" id="KM210558">
    <property type="protein sequence ID" value="AIU38079.1"/>
    <property type="molecule type" value="Genomic_DNA"/>
</dbReference>
<dbReference type="InterPro" id="IPR056884">
    <property type="entry name" value="NPHP3-like_N"/>
</dbReference>
<name>A0A140XGJ3_TUBBO</name>
<sequence length="345" mass="38343">MSQYTINDSNNSFNNTNSFNNVWNNYTIVDDRSQLLSWLSSLEPRSRHRDVQERRVDNVGEWVIQTEQFKSWYDCSGEGEGDKAVLLCYGDPGVGKTFIRLCDQTKGQGPTVTCFYFDFAARKEHSATSVLGSLLKQVVSGMERIPEEISRAFQEQKTAIGGKSPGLPEIVKMLQAVTSSQHTFMCIDALDECAAVHRIKILDSLEQILGKSPGTRVFITGSVSIGPNKDDIIRYLRARLSEDETLDAMDESLEADILERIPGGISEMFLLVSLNIEAILQEPTIDQRRERLSKITDGLGLGDAYEATIERIKAQGGNKSVLGMAALMWISHAERPLQAGELCQA</sequence>
<dbReference type="Pfam" id="PF24883">
    <property type="entry name" value="NPHP3_N"/>
    <property type="match status" value="1"/>
</dbReference>
<accession>A0A140XGJ3</accession>
<dbReference type="AlphaFoldDB" id="A0A140XGJ3"/>
<evidence type="ECO:0000256" key="1">
    <source>
        <dbReference type="ARBA" id="ARBA00022737"/>
    </source>
</evidence>
<dbReference type="InterPro" id="IPR027417">
    <property type="entry name" value="P-loop_NTPase"/>
</dbReference>
<dbReference type="PANTHER" id="PTHR10039:SF16">
    <property type="entry name" value="GPI INOSITOL-DEACYLASE"/>
    <property type="match status" value="1"/>
</dbReference>
<organism evidence="3">
    <name type="scientific">Tuber borchii</name>
    <name type="common">White truffle</name>
    <dbReference type="NCBI Taxonomy" id="42251"/>
    <lineage>
        <taxon>Eukaryota</taxon>
        <taxon>Fungi</taxon>
        <taxon>Dikarya</taxon>
        <taxon>Ascomycota</taxon>
        <taxon>Pezizomycotina</taxon>
        <taxon>Pezizomycetes</taxon>
        <taxon>Pezizales</taxon>
        <taxon>Tuberaceae</taxon>
        <taxon>Tuber</taxon>
    </lineage>
</organism>
<protein>
    <recommendedName>
        <fullName evidence="2">Nephrocystin 3-like N-terminal domain-containing protein</fullName>
    </recommendedName>
</protein>
<evidence type="ECO:0000313" key="3">
    <source>
        <dbReference type="EMBL" id="AIU38079.1"/>
    </source>
</evidence>
<feature type="domain" description="Nephrocystin 3-like N-terminal" evidence="2">
    <location>
        <begin position="59"/>
        <end position="220"/>
    </location>
</feature>
<feature type="non-terminal residue" evidence="3">
    <location>
        <position position="345"/>
    </location>
</feature>
<proteinExistence type="predicted"/>
<dbReference type="PANTHER" id="PTHR10039">
    <property type="entry name" value="AMELOGENIN"/>
    <property type="match status" value="1"/>
</dbReference>
<reference evidence="3" key="1">
    <citation type="journal article" date="2016" name="Mycorrhiza">
        <title>Characterization of the reproductive mode and life cycle of the whitish truffle T. borchii.</title>
        <authorList>
            <person name="Belfiori B."/>
            <person name="Riccioni C."/>
            <person name="Paolocci F."/>
            <person name="Rubini A."/>
        </authorList>
    </citation>
    <scope>NUCLEOTIDE SEQUENCE</scope>
    <source>
        <strain evidence="3">Tb15</strain>
    </source>
</reference>
<evidence type="ECO:0000259" key="2">
    <source>
        <dbReference type="Pfam" id="PF24883"/>
    </source>
</evidence>
<dbReference type="SUPFAM" id="SSF52540">
    <property type="entry name" value="P-loop containing nucleoside triphosphate hydrolases"/>
    <property type="match status" value="1"/>
</dbReference>
<dbReference type="Gene3D" id="3.40.50.300">
    <property type="entry name" value="P-loop containing nucleotide triphosphate hydrolases"/>
    <property type="match status" value="1"/>
</dbReference>
<keyword evidence="1" id="KW-0677">Repeat</keyword>